<dbReference type="InterPro" id="IPR036047">
    <property type="entry name" value="F-box-like_dom_sf"/>
</dbReference>
<proteinExistence type="predicted"/>
<evidence type="ECO:0000313" key="4">
    <source>
        <dbReference type="Proteomes" id="UP000738325"/>
    </source>
</evidence>
<evidence type="ECO:0000313" key="3">
    <source>
        <dbReference type="EMBL" id="KAG0319725.1"/>
    </source>
</evidence>
<dbReference type="CDD" id="cd09917">
    <property type="entry name" value="F-box_SF"/>
    <property type="match status" value="1"/>
</dbReference>
<name>A0A9P6UU26_9FUNG</name>
<dbReference type="SUPFAM" id="SSF81383">
    <property type="entry name" value="F-box domain"/>
    <property type="match status" value="1"/>
</dbReference>
<evidence type="ECO:0000256" key="1">
    <source>
        <dbReference type="SAM" id="SignalP"/>
    </source>
</evidence>
<dbReference type="Pfam" id="PF12937">
    <property type="entry name" value="F-box-like"/>
    <property type="match status" value="1"/>
</dbReference>
<dbReference type="Gene3D" id="3.80.10.10">
    <property type="entry name" value="Ribonuclease Inhibitor"/>
    <property type="match status" value="2"/>
</dbReference>
<feature type="domain" description="F-box" evidence="2">
    <location>
        <begin position="10"/>
        <end position="48"/>
    </location>
</feature>
<feature type="signal peptide" evidence="1">
    <location>
        <begin position="1"/>
        <end position="28"/>
    </location>
</feature>
<dbReference type="Proteomes" id="UP000738325">
    <property type="component" value="Unassembled WGS sequence"/>
</dbReference>
<comment type="caution">
    <text evidence="3">The sequence shown here is derived from an EMBL/GenBank/DDBJ whole genome shotgun (WGS) entry which is preliminary data.</text>
</comment>
<keyword evidence="4" id="KW-1185">Reference proteome</keyword>
<reference evidence="3" key="1">
    <citation type="journal article" date="2020" name="Fungal Divers.">
        <title>Resolving the Mortierellaceae phylogeny through synthesis of multi-gene phylogenetics and phylogenomics.</title>
        <authorList>
            <person name="Vandepol N."/>
            <person name="Liber J."/>
            <person name="Desiro A."/>
            <person name="Na H."/>
            <person name="Kennedy M."/>
            <person name="Barry K."/>
            <person name="Grigoriev I.V."/>
            <person name="Miller A.N."/>
            <person name="O'Donnell K."/>
            <person name="Stajich J.E."/>
            <person name="Bonito G."/>
        </authorList>
    </citation>
    <scope>NUCLEOTIDE SEQUENCE</scope>
    <source>
        <strain evidence="3">REB-010B</strain>
    </source>
</reference>
<dbReference type="OrthoDB" id="2347616at2759"/>
<accession>A0A9P6UU26</accession>
<gene>
    <name evidence="3" type="ORF">BGZ99_004952</name>
</gene>
<dbReference type="AlphaFoldDB" id="A0A9P6UU26"/>
<evidence type="ECO:0000259" key="2">
    <source>
        <dbReference type="Pfam" id="PF12937"/>
    </source>
</evidence>
<keyword evidence="1" id="KW-0732">Signal</keyword>
<dbReference type="EMBL" id="JAAAIP010000312">
    <property type="protein sequence ID" value="KAG0319725.1"/>
    <property type="molecule type" value="Genomic_DNA"/>
</dbReference>
<dbReference type="InterPro" id="IPR032675">
    <property type="entry name" value="LRR_dom_sf"/>
</dbReference>
<protein>
    <recommendedName>
        <fullName evidence="2">F-box domain-containing protein</fullName>
    </recommendedName>
</protein>
<organism evidence="3 4">
    <name type="scientific">Dissophora globulifera</name>
    <dbReference type="NCBI Taxonomy" id="979702"/>
    <lineage>
        <taxon>Eukaryota</taxon>
        <taxon>Fungi</taxon>
        <taxon>Fungi incertae sedis</taxon>
        <taxon>Mucoromycota</taxon>
        <taxon>Mortierellomycotina</taxon>
        <taxon>Mortierellomycetes</taxon>
        <taxon>Mortierellales</taxon>
        <taxon>Mortierellaceae</taxon>
        <taxon>Dissophora</taxon>
    </lineage>
</organism>
<feature type="chain" id="PRO_5040305787" description="F-box domain-containing protein" evidence="1">
    <location>
        <begin position="29"/>
        <end position="455"/>
    </location>
</feature>
<sequence>MPTSRFFEIPEILILVASFLSPSRQVSCTRVCTYWYQTLQHLVWKEIRIGTSYSRQPELRDVLKHKDHIKSVRIFNTCQQDTLTSTIWETIMQLTQLKSLSMENLYVDEGTIDFIWDLCERVEQLGLWQVSFATLGNLDSRKPFSRIRHLDLRNAKLDQRLFSDNVELLKRCPNMEFLVWPEKLRRGKVIDGFIQLAVDGTWPALESVWKFYFPISDDNQARVLRSMKRITGWNVRWFGPKGFQVLRHHFTTLKELHLSGCKDGVTSEMLQEVLSSCPLLVTVSWARINAVDIVCGRPWVCTKMEDLDMTIVFDPEETDRLQPLVFEQLSKLTALEYFDLSGRAIAADMDSSRGGEDEDLSDIGDSFHRYAKLMPYKRSIDLRLEMGLDKLATLRLLKRLRFLGTTQRIGKDEVEWMLKSWKCLNGVRGRLDGNQDANAELVEMFTKQGISCVYR</sequence>
<dbReference type="SUPFAM" id="SSF52047">
    <property type="entry name" value="RNI-like"/>
    <property type="match status" value="1"/>
</dbReference>
<dbReference type="InterPro" id="IPR001810">
    <property type="entry name" value="F-box_dom"/>
</dbReference>